<organism evidence="2 3">
    <name type="scientific">Aquimixticola soesokkakensis</name>
    <dbReference type="NCBI Taxonomy" id="1519096"/>
    <lineage>
        <taxon>Bacteria</taxon>
        <taxon>Pseudomonadati</taxon>
        <taxon>Pseudomonadota</taxon>
        <taxon>Alphaproteobacteria</taxon>
        <taxon>Rhodobacterales</taxon>
        <taxon>Paracoccaceae</taxon>
        <taxon>Aquimixticola</taxon>
    </lineage>
</organism>
<sequence>MTRAPVITTDRLILREPRASDVEPYVAYFTSQRAQYTGGPMTRASAWAYYGLEMAHWDLRGYGMWAVTQKADVDTMLGIVGCWYPEGWTERELGWILFPGAEGKGYALEAALAARSHAYSQFGWDGAVSYIQEGNARSVALARRMGCTLDETAANPHGATHAVWRHPTAADLALLADADGSIEAYV</sequence>
<dbReference type="SUPFAM" id="SSF55729">
    <property type="entry name" value="Acyl-CoA N-acyltransferases (Nat)"/>
    <property type="match status" value="1"/>
</dbReference>
<reference evidence="2 3" key="1">
    <citation type="submission" date="2017-03" db="EMBL/GenBank/DDBJ databases">
        <authorList>
            <person name="Afonso C.L."/>
            <person name="Miller P.J."/>
            <person name="Scott M.A."/>
            <person name="Spackman E."/>
            <person name="Goraichik I."/>
            <person name="Dimitrov K.M."/>
            <person name="Suarez D.L."/>
            <person name="Swayne D.E."/>
        </authorList>
    </citation>
    <scope>NUCLEOTIDE SEQUENCE [LARGE SCALE GENOMIC DNA]</scope>
    <source>
        <strain evidence="2 3">CECT 8620</strain>
    </source>
</reference>
<evidence type="ECO:0000259" key="1">
    <source>
        <dbReference type="Pfam" id="PF13302"/>
    </source>
</evidence>
<dbReference type="Proteomes" id="UP000193862">
    <property type="component" value="Unassembled WGS sequence"/>
</dbReference>
<dbReference type="Pfam" id="PF13302">
    <property type="entry name" value="Acetyltransf_3"/>
    <property type="match status" value="1"/>
</dbReference>
<evidence type="ECO:0000313" key="2">
    <source>
        <dbReference type="EMBL" id="SLN52065.1"/>
    </source>
</evidence>
<keyword evidence="3" id="KW-1185">Reference proteome</keyword>
<dbReference type="PANTHER" id="PTHR43792">
    <property type="entry name" value="GNAT FAMILY, PUTATIVE (AFU_ORTHOLOGUE AFUA_3G00765)-RELATED-RELATED"/>
    <property type="match status" value="1"/>
</dbReference>
<dbReference type="OrthoDB" id="6293260at2"/>
<name>A0A1Y5T4C0_9RHOB</name>
<dbReference type="GO" id="GO:0016747">
    <property type="term" value="F:acyltransferase activity, transferring groups other than amino-acyl groups"/>
    <property type="evidence" value="ECO:0007669"/>
    <property type="project" value="InterPro"/>
</dbReference>
<dbReference type="InterPro" id="IPR000182">
    <property type="entry name" value="GNAT_dom"/>
</dbReference>
<dbReference type="PANTHER" id="PTHR43792:SF1">
    <property type="entry name" value="N-ACETYLTRANSFERASE DOMAIN-CONTAINING PROTEIN"/>
    <property type="match status" value="1"/>
</dbReference>
<dbReference type="InterPro" id="IPR051531">
    <property type="entry name" value="N-acetyltransferase"/>
</dbReference>
<protein>
    <recommendedName>
        <fullName evidence="1">N-acetyltransferase domain-containing protein</fullName>
    </recommendedName>
</protein>
<gene>
    <name evidence="2" type="ORF">AQS8620_02267</name>
</gene>
<dbReference type="Gene3D" id="3.40.630.30">
    <property type="match status" value="1"/>
</dbReference>
<proteinExistence type="predicted"/>
<dbReference type="RefSeq" id="WP_085836992.1">
    <property type="nucleotide sequence ID" value="NZ_FWFS01000008.1"/>
</dbReference>
<dbReference type="InterPro" id="IPR016181">
    <property type="entry name" value="Acyl_CoA_acyltransferase"/>
</dbReference>
<dbReference type="EMBL" id="FWFS01000008">
    <property type="protein sequence ID" value="SLN52065.1"/>
    <property type="molecule type" value="Genomic_DNA"/>
</dbReference>
<feature type="domain" description="N-acetyltransferase" evidence="1">
    <location>
        <begin position="11"/>
        <end position="148"/>
    </location>
</feature>
<evidence type="ECO:0000313" key="3">
    <source>
        <dbReference type="Proteomes" id="UP000193862"/>
    </source>
</evidence>
<accession>A0A1Y5T4C0</accession>
<dbReference type="AlphaFoldDB" id="A0A1Y5T4C0"/>